<keyword evidence="14" id="KW-1185">Reference proteome</keyword>
<dbReference type="NCBIfam" id="TIGR02946">
    <property type="entry name" value="acyl_WS_DGAT"/>
    <property type="match status" value="1"/>
</dbReference>
<feature type="domain" description="O-acyltransferase WSD1 C-terminal" evidence="12">
    <location>
        <begin position="313"/>
        <end position="458"/>
    </location>
</feature>
<proteinExistence type="inferred from homology"/>
<dbReference type="Pfam" id="PF03007">
    <property type="entry name" value="WS_DGAT_cat"/>
    <property type="match status" value="1"/>
</dbReference>
<dbReference type="PANTHER" id="PTHR31650">
    <property type="entry name" value="O-ACYLTRANSFERASE (WSD1-LIKE) FAMILY PROTEIN"/>
    <property type="match status" value="1"/>
</dbReference>
<evidence type="ECO:0000256" key="4">
    <source>
        <dbReference type="ARBA" id="ARBA00013244"/>
    </source>
</evidence>
<dbReference type="EMBL" id="JBEPIJ010000003">
    <property type="protein sequence ID" value="MES0873032.1"/>
    <property type="molecule type" value="Genomic_DNA"/>
</dbReference>
<keyword evidence="6 13" id="KW-0808">Transferase</keyword>
<sequence length="482" mass="53089">MSAHKLSVLDASWLFLERRNTPMHIGGLSLYRLPDGESPAFVREVFDRHRKAGTLRAPFDRKRAWPRLAAGFPSLVEDDDLDLDLDYHIRHSALPAGGSYRDLFVLVSRLHSTPMDRQRPLWEFHVIEGLPKRQYATYMKVHHCLADGSAGVRMMHASLSKDPSARDMPAMWSQAADQIGRIGREHVPRLPPPLRARIATQMRTAPQLARVAAQMLRVATGRQRSPLRTPWQAPPSILNGKLSTARRVVCQSWPQQRIQSLASSLGLTFNDVVLAMCGGALRAYLKSHGALRAQPLICGVPVAIESDHDHGYGNAISMVFANLGTHLADPAARLDAVRDSVRAGKQLLSSLSRESLLGYTMLVTTPLAIGQIAGVASLVPPAFNLIISNVPGPKDPLYWNGALLEHVYPVSLLPDGQALNITCLSYAGSVDFSITACRRSLLQVQRLIDHLEDALVDLERLVAPSAAGARKSRKRPNVRRVK</sequence>
<dbReference type="GO" id="GO:0016746">
    <property type="term" value="F:acyltransferase activity"/>
    <property type="evidence" value="ECO:0007669"/>
    <property type="project" value="UniProtKB-KW"/>
</dbReference>
<comment type="similarity">
    <text evidence="3">Belongs to the long-chain O-acyltransferase family.</text>
</comment>
<name>A0ABV2A757_9GAMM</name>
<feature type="domain" description="O-acyltransferase WSD1-like N-terminal" evidence="11">
    <location>
        <begin position="6"/>
        <end position="273"/>
    </location>
</feature>
<dbReference type="InterPro" id="IPR045034">
    <property type="entry name" value="O-acyltransferase_WSD1-like"/>
</dbReference>
<reference evidence="13 14" key="1">
    <citation type="submission" date="2024-06" db="EMBL/GenBank/DDBJ databases">
        <authorList>
            <person name="Li Z."/>
            <person name="Jiang Y."/>
        </authorList>
    </citation>
    <scope>NUCLEOTIDE SEQUENCE [LARGE SCALE GENOMIC DNA]</scope>
    <source>
        <strain evidence="13 14">HSW-8</strain>
    </source>
</reference>
<keyword evidence="5" id="KW-0444">Lipid biosynthesis</keyword>
<evidence type="ECO:0000256" key="10">
    <source>
        <dbReference type="ARBA" id="ARBA00048109"/>
    </source>
</evidence>
<gene>
    <name evidence="13" type="ORF">ABSH63_03270</name>
</gene>
<evidence type="ECO:0000256" key="9">
    <source>
        <dbReference type="ARBA" id="ARBA00023315"/>
    </source>
</evidence>
<dbReference type="SUPFAM" id="SSF52777">
    <property type="entry name" value="CoA-dependent acyltransferases"/>
    <property type="match status" value="1"/>
</dbReference>
<evidence type="ECO:0000256" key="7">
    <source>
        <dbReference type="ARBA" id="ARBA00022798"/>
    </source>
</evidence>
<dbReference type="EC" id="2.3.1.20" evidence="4"/>
<dbReference type="Pfam" id="PF06974">
    <property type="entry name" value="WS_DGAT_C"/>
    <property type="match status" value="1"/>
</dbReference>
<organism evidence="13 14">
    <name type="scientific">Sinimarinibacterium thermocellulolyticum</name>
    <dbReference type="NCBI Taxonomy" id="3170016"/>
    <lineage>
        <taxon>Bacteria</taxon>
        <taxon>Pseudomonadati</taxon>
        <taxon>Pseudomonadota</taxon>
        <taxon>Gammaproteobacteria</taxon>
        <taxon>Nevskiales</taxon>
        <taxon>Nevskiaceae</taxon>
        <taxon>Sinimarinibacterium</taxon>
    </lineage>
</organism>
<comment type="catalytic activity">
    <reaction evidence="10">
        <text>an acyl-CoA + a 1,2-diacyl-sn-glycerol = a triacyl-sn-glycerol + CoA</text>
        <dbReference type="Rhea" id="RHEA:10868"/>
        <dbReference type="ChEBI" id="CHEBI:17815"/>
        <dbReference type="ChEBI" id="CHEBI:57287"/>
        <dbReference type="ChEBI" id="CHEBI:58342"/>
        <dbReference type="ChEBI" id="CHEBI:64615"/>
        <dbReference type="EC" id="2.3.1.20"/>
    </reaction>
</comment>
<evidence type="ECO:0000256" key="5">
    <source>
        <dbReference type="ARBA" id="ARBA00022516"/>
    </source>
</evidence>
<evidence type="ECO:0000256" key="3">
    <source>
        <dbReference type="ARBA" id="ARBA00009587"/>
    </source>
</evidence>
<dbReference type="InterPro" id="IPR004255">
    <property type="entry name" value="O-acyltransferase_WSD1_N"/>
</dbReference>
<evidence type="ECO:0000259" key="11">
    <source>
        <dbReference type="Pfam" id="PF03007"/>
    </source>
</evidence>
<dbReference type="PANTHER" id="PTHR31650:SF1">
    <property type="entry name" value="WAX ESTER SYNTHASE_DIACYLGLYCEROL ACYLTRANSFERASE 4-RELATED"/>
    <property type="match status" value="1"/>
</dbReference>
<evidence type="ECO:0000256" key="1">
    <source>
        <dbReference type="ARBA" id="ARBA00004771"/>
    </source>
</evidence>
<accession>A0ABV2A757</accession>
<evidence type="ECO:0000256" key="8">
    <source>
        <dbReference type="ARBA" id="ARBA00023098"/>
    </source>
</evidence>
<dbReference type="RefSeq" id="WP_352887384.1">
    <property type="nucleotide sequence ID" value="NZ_JBEPIJ010000003.1"/>
</dbReference>
<evidence type="ECO:0000313" key="13">
    <source>
        <dbReference type="EMBL" id="MES0873032.1"/>
    </source>
</evidence>
<evidence type="ECO:0000259" key="12">
    <source>
        <dbReference type="Pfam" id="PF06974"/>
    </source>
</evidence>
<keyword evidence="9 13" id="KW-0012">Acyltransferase</keyword>
<keyword evidence="7" id="KW-0319">Glycerol metabolism</keyword>
<comment type="pathway">
    <text evidence="2">Lipid metabolism.</text>
</comment>
<comment type="pathway">
    <text evidence="1">Glycerolipid metabolism; triacylglycerol biosynthesis.</text>
</comment>
<evidence type="ECO:0000313" key="14">
    <source>
        <dbReference type="Proteomes" id="UP001465331"/>
    </source>
</evidence>
<evidence type="ECO:0000256" key="6">
    <source>
        <dbReference type="ARBA" id="ARBA00022679"/>
    </source>
</evidence>
<evidence type="ECO:0000256" key="2">
    <source>
        <dbReference type="ARBA" id="ARBA00005189"/>
    </source>
</evidence>
<protein>
    <recommendedName>
        <fullName evidence="4">diacylglycerol O-acyltransferase</fullName>
        <ecNumber evidence="4">2.3.1.20</ecNumber>
    </recommendedName>
</protein>
<dbReference type="Proteomes" id="UP001465331">
    <property type="component" value="Unassembled WGS sequence"/>
</dbReference>
<dbReference type="InterPro" id="IPR014292">
    <property type="entry name" value="Acyl_transf_WS/DGAT"/>
</dbReference>
<keyword evidence="8" id="KW-0443">Lipid metabolism</keyword>
<dbReference type="InterPro" id="IPR009721">
    <property type="entry name" value="O-acyltransferase_WSD1_C"/>
</dbReference>
<comment type="caution">
    <text evidence="13">The sequence shown here is derived from an EMBL/GenBank/DDBJ whole genome shotgun (WGS) entry which is preliminary data.</text>
</comment>